<feature type="region of interest" description="Disordered" evidence="1">
    <location>
        <begin position="26"/>
        <end position="54"/>
    </location>
</feature>
<sequence>MPTHCGATSRFASANAAKLPGFFLSQVATPPRRRPHRPEFLTPPPGSCPIAARSSSSPDAFLLLTGEEGARRVARAWVSGASEGGEKSRGRGRRSAARVGPPSSTPPPTQLPPRHVSTSPRLGLRIPSSRG</sequence>
<dbReference type="InParanoid" id="A0A0Q3HDH7"/>
<organism evidence="2">
    <name type="scientific">Brachypodium distachyon</name>
    <name type="common">Purple false brome</name>
    <name type="synonym">Trachynia distachya</name>
    <dbReference type="NCBI Taxonomy" id="15368"/>
    <lineage>
        <taxon>Eukaryota</taxon>
        <taxon>Viridiplantae</taxon>
        <taxon>Streptophyta</taxon>
        <taxon>Embryophyta</taxon>
        <taxon>Tracheophyta</taxon>
        <taxon>Spermatophyta</taxon>
        <taxon>Magnoliopsida</taxon>
        <taxon>Liliopsida</taxon>
        <taxon>Poales</taxon>
        <taxon>Poaceae</taxon>
        <taxon>BOP clade</taxon>
        <taxon>Pooideae</taxon>
        <taxon>Stipodae</taxon>
        <taxon>Brachypodieae</taxon>
        <taxon>Brachypodium</taxon>
    </lineage>
</organism>
<evidence type="ECO:0000313" key="4">
    <source>
        <dbReference type="Proteomes" id="UP000008810"/>
    </source>
</evidence>
<reference evidence="2" key="2">
    <citation type="submission" date="2017-06" db="EMBL/GenBank/DDBJ databases">
        <title>WGS assembly of Brachypodium distachyon.</title>
        <authorList>
            <consortium name="The International Brachypodium Initiative"/>
            <person name="Lucas S."/>
            <person name="Harmon-Smith M."/>
            <person name="Lail K."/>
            <person name="Tice H."/>
            <person name="Grimwood J."/>
            <person name="Bruce D."/>
            <person name="Barry K."/>
            <person name="Shu S."/>
            <person name="Lindquist E."/>
            <person name="Wang M."/>
            <person name="Pitluck S."/>
            <person name="Vogel J.P."/>
            <person name="Garvin D.F."/>
            <person name="Mockler T.C."/>
            <person name="Schmutz J."/>
            <person name="Rokhsar D."/>
            <person name="Bevan M.W."/>
        </authorList>
    </citation>
    <scope>NUCLEOTIDE SEQUENCE</scope>
    <source>
        <strain evidence="2">Bd21</strain>
    </source>
</reference>
<dbReference type="Gramene" id="KQK20864">
    <property type="protein sequence ID" value="KQK20864"/>
    <property type="gene ID" value="BRADI_1g57173v3"/>
</dbReference>
<reference evidence="3" key="3">
    <citation type="submission" date="2018-08" db="UniProtKB">
        <authorList>
            <consortium name="EnsemblPlants"/>
        </authorList>
    </citation>
    <scope>IDENTIFICATION</scope>
    <source>
        <strain evidence="3">cv. Bd21</strain>
    </source>
</reference>
<dbReference type="EMBL" id="CM000880">
    <property type="protein sequence ID" value="KQK20864.1"/>
    <property type="molecule type" value="Genomic_DNA"/>
</dbReference>
<gene>
    <name evidence="2" type="ORF">BRADI_1g57173v3</name>
</gene>
<evidence type="ECO:0000313" key="3">
    <source>
        <dbReference type="EnsemblPlants" id="KQK20864"/>
    </source>
</evidence>
<dbReference type="EnsemblPlants" id="KQK20864">
    <property type="protein sequence ID" value="KQK20864"/>
    <property type="gene ID" value="BRADI_1g57173v3"/>
</dbReference>
<proteinExistence type="predicted"/>
<accession>A0A0Q3HDH7</accession>
<keyword evidence="4" id="KW-1185">Reference proteome</keyword>
<protein>
    <submittedName>
        <fullName evidence="2 3">Uncharacterized protein</fullName>
    </submittedName>
</protein>
<reference evidence="2 3" key="1">
    <citation type="journal article" date="2010" name="Nature">
        <title>Genome sequencing and analysis of the model grass Brachypodium distachyon.</title>
        <authorList>
            <consortium name="International Brachypodium Initiative"/>
        </authorList>
    </citation>
    <scope>NUCLEOTIDE SEQUENCE [LARGE SCALE GENOMIC DNA]</scope>
    <source>
        <strain evidence="2 3">Bd21</strain>
    </source>
</reference>
<evidence type="ECO:0000256" key="1">
    <source>
        <dbReference type="SAM" id="MobiDB-lite"/>
    </source>
</evidence>
<dbReference type="ExpressionAtlas" id="A0A0Q3HDH7">
    <property type="expression patterns" value="baseline"/>
</dbReference>
<dbReference type="AlphaFoldDB" id="A0A0Q3HDH7"/>
<feature type="region of interest" description="Disordered" evidence="1">
    <location>
        <begin position="77"/>
        <end position="131"/>
    </location>
</feature>
<dbReference type="Proteomes" id="UP000008810">
    <property type="component" value="Chromosome 1"/>
</dbReference>
<evidence type="ECO:0000313" key="2">
    <source>
        <dbReference type="EMBL" id="KQK20864.1"/>
    </source>
</evidence>
<name>A0A0Q3HDH7_BRADI</name>